<reference evidence="10" key="1">
    <citation type="journal article" date="2023" name="Mol. Biol. Evol.">
        <title>Third-Generation Sequencing Reveals the Adaptive Role of the Epigenome in Three Deep-Sea Polychaetes.</title>
        <authorList>
            <person name="Perez M."/>
            <person name="Aroh O."/>
            <person name="Sun Y."/>
            <person name="Lan Y."/>
            <person name="Juniper S.K."/>
            <person name="Young C.R."/>
            <person name="Angers B."/>
            <person name="Qian P.Y."/>
        </authorList>
    </citation>
    <scope>NUCLEOTIDE SEQUENCE</scope>
    <source>
        <strain evidence="10">P08H-3</strain>
    </source>
</reference>
<dbReference type="Gene3D" id="2.40.160.120">
    <property type="match status" value="1"/>
</dbReference>
<dbReference type="Gene3D" id="2.30.29.30">
    <property type="entry name" value="Pleckstrin-homology domain (PH domain)/Phosphotyrosine-binding domain (PTB)"/>
    <property type="match status" value="1"/>
</dbReference>
<keyword evidence="4" id="KW-0446">Lipid-binding</keyword>
<keyword evidence="2 6" id="KW-0813">Transport</keyword>
<dbReference type="GO" id="GO:0016020">
    <property type="term" value="C:membrane"/>
    <property type="evidence" value="ECO:0007669"/>
    <property type="project" value="TreeGrafter"/>
</dbReference>
<organism evidence="10 11">
    <name type="scientific">Paralvinella palmiformis</name>
    <dbReference type="NCBI Taxonomy" id="53620"/>
    <lineage>
        <taxon>Eukaryota</taxon>
        <taxon>Metazoa</taxon>
        <taxon>Spiralia</taxon>
        <taxon>Lophotrochozoa</taxon>
        <taxon>Annelida</taxon>
        <taxon>Polychaeta</taxon>
        <taxon>Sedentaria</taxon>
        <taxon>Canalipalpata</taxon>
        <taxon>Terebellida</taxon>
        <taxon>Terebelliformia</taxon>
        <taxon>Alvinellidae</taxon>
        <taxon>Paralvinella</taxon>
    </lineage>
</organism>
<dbReference type="FunFam" id="1.10.287.2720:FF:000002">
    <property type="entry name" value="Oxysterol-binding protein"/>
    <property type="match status" value="1"/>
</dbReference>
<dbReference type="InterPro" id="IPR000648">
    <property type="entry name" value="Oxysterol-bd"/>
</dbReference>
<evidence type="ECO:0000256" key="7">
    <source>
        <dbReference type="SAM" id="MobiDB-lite"/>
    </source>
</evidence>
<dbReference type="Pfam" id="PF00169">
    <property type="entry name" value="PH"/>
    <property type="match status" value="1"/>
</dbReference>
<dbReference type="PROSITE" id="PS01013">
    <property type="entry name" value="OSBP"/>
    <property type="match status" value="1"/>
</dbReference>
<feature type="region of interest" description="Disordered" evidence="7">
    <location>
        <begin position="105"/>
        <end position="135"/>
    </location>
</feature>
<dbReference type="Gene3D" id="1.10.287.2720">
    <property type="match status" value="1"/>
</dbReference>
<evidence type="ECO:0000313" key="11">
    <source>
        <dbReference type="Proteomes" id="UP001208570"/>
    </source>
</evidence>
<dbReference type="PANTHER" id="PTHR10972">
    <property type="entry name" value="OXYSTEROL-BINDING PROTEIN-RELATED"/>
    <property type="match status" value="1"/>
</dbReference>
<evidence type="ECO:0000256" key="2">
    <source>
        <dbReference type="ARBA" id="ARBA00022448"/>
    </source>
</evidence>
<proteinExistence type="inferred from homology"/>
<dbReference type="GO" id="GO:0006869">
    <property type="term" value="P:lipid transport"/>
    <property type="evidence" value="ECO:0007669"/>
    <property type="project" value="UniProtKB-KW"/>
</dbReference>
<dbReference type="GO" id="GO:0015485">
    <property type="term" value="F:cholesterol binding"/>
    <property type="evidence" value="ECO:0007669"/>
    <property type="project" value="TreeGrafter"/>
</dbReference>
<dbReference type="GO" id="GO:0005829">
    <property type="term" value="C:cytosol"/>
    <property type="evidence" value="ECO:0007669"/>
    <property type="project" value="TreeGrafter"/>
</dbReference>
<keyword evidence="11" id="KW-1185">Reference proteome</keyword>
<dbReference type="EMBL" id="JAODUP010000511">
    <property type="protein sequence ID" value="KAK2148171.1"/>
    <property type="molecule type" value="Genomic_DNA"/>
</dbReference>
<keyword evidence="8" id="KW-0812">Transmembrane</keyword>
<keyword evidence="8" id="KW-0472">Membrane</keyword>
<feature type="compositionally biased region" description="Acidic residues" evidence="7">
    <location>
        <begin position="360"/>
        <end position="374"/>
    </location>
</feature>
<sequence>MLAQSPPKTRKMLAITMDTADNGDIVVAPCPALKTASRPSRLEESFSVDLDMLREEPEEDISCSSTSLPGTSVAVEEDGLLGLSSSAATDISHSFSCQRSKSEGKLYNSPVSEKSGQTGPYKLSKRESLKVQKKHYRREKKRAAKELLSTLKDPSVIVMADWLKVRGTLKSWTKLWCVLKPGLLVLYKSNKQKSGHWVGTMLLNTCELIERPSKKDGFCFKLFHPLDQSVWATKGPKGENLGAITQPLPYSYVIFRAPSEAAGKCWMDALELALRCSSLLMRTMTKDSRDVPLLDQTSPTPGGTTFLSPLRQQMNESDCEKHFRGFGQLNVKKFSDRENVFRWFTFWLTNLEDEKTDKEEEKEETESEVTEEEEKVCDIDQVPIETPYVENTHEELGQQGDACQTEEVADENKSLIWSLVKQVRPGMDLSKVVLPTFILEPRSLLDKFADYYYHADLLSEAVIEDDPYTRMKKVVRWYLSGFYKKPKGLKKPYNPIIGETFRCYWRHPDTGSRTFYMAEQISHHPPITAFYITNRQDGFSVSGTVLAKSKFYGNSLSAIMDGVGMLTFLMRGEDYNVTIPYAHCKGILIGTLTMELGGKVIIECEKTGYRAELEFKLKPFLGTGEASNRLVGRIKLGSETLSTLDGHWDTDIYIKEKQPNVANVGEEELFWSVTPEVKAKRLLRYTVPLEAQDSFESERLWQHVSEAIISGDQAAATHEKFLLEESQRREAKERKAKLEDWMPRLFERNELTGDWVYKYADLRPWDPMNDVIQFEKDYIIQTKTRHRTPIVRTMSITNVDEHSAGSQRHHTSIERVRALRIKRASIKRLRALERNESGSSTPDVELIQGDSESSDSGGDNFQELATSGSQPKSHSLSSALDKVIHPLIKLEQENSRKLYEMQKQLEQLQTSWTNQMRRLRYVDQDGGIQWMRDFFLLAAMFVFQAIFISVFK</sequence>
<dbReference type="InterPro" id="IPR018494">
    <property type="entry name" value="Oxysterol-bd_CS"/>
</dbReference>
<evidence type="ECO:0000256" key="6">
    <source>
        <dbReference type="RuleBase" id="RU003845"/>
    </source>
</evidence>
<dbReference type="InterPro" id="IPR011993">
    <property type="entry name" value="PH-like_dom_sf"/>
</dbReference>
<feature type="transmembrane region" description="Helical" evidence="8">
    <location>
        <begin position="934"/>
        <end position="951"/>
    </location>
</feature>
<dbReference type="GO" id="GO:0032541">
    <property type="term" value="C:cortical endoplasmic reticulum"/>
    <property type="evidence" value="ECO:0007669"/>
    <property type="project" value="TreeGrafter"/>
</dbReference>
<feature type="compositionally biased region" description="Polar residues" evidence="7">
    <location>
        <begin position="863"/>
        <end position="877"/>
    </location>
</feature>
<name>A0AAD9J803_9ANNE</name>
<evidence type="ECO:0000256" key="4">
    <source>
        <dbReference type="ARBA" id="ARBA00023121"/>
    </source>
</evidence>
<comment type="caution">
    <text evidence="10">The sequence shown here is derived from an EMBL/GenBank/DDBJ whole genome shotgun (WGS) entry which is preliminary data.</text>
</comment>
<evidence type="ECO:0000256" key="8">
    <source>
        <dbReference type="SAM" id="Phobius"/>
    </source>
</evidence>
<dbReference type="SUPFAM" id="SSF50729">
    <property type="entry name" value="PH domain-like"/>
    <property type="match status" value="1"/>
</dbReference>
<dbReference type="InterPro" id="IPR001849">
    <property type="entry name" value="PH_domain"/>
</dbReference>
<gene>
    <name evidence="10" type="ORF">LSH36_511g01002</name>
</gene>
<dbReference type="SUPFAM" id="SSF144000">
    <property type="entry name" value="Oxysterol-binding protein-like"/>
    <property type="match status" value="1"/>
</dbReference>
<dbReference type="FunFam" id="2.30.29.30:FF:000030">
    <property type="entry name" value="Oxysterol-binding protein"/>
    <property type="match status" value="1"/>
</dbReference>
<comment type="similarity">
    <text evidence="1 5">Belongs to the OSBP family.</text>
</comment>
<feature type="compositionally biased region" description="Polar residues" evidence="7">
    <location>
        <begin position="109"/>
        <end position="118"/>
    </location>
</feature>
<dbReference type="InterPro" id="IPR037239">
    <property type="entry name" value="OSBP_sf"/>
</dbReference>
<dbReference type="PANTHER" id="PTHR10972:SF102">
    <property type="entry name" value="OXYSTEROL-BINDING PROTEIN"/>
    <property type="match status" value="1"/>
</dbReference>
<dbReference type="Pfam" id="PF01237">
    <property type="entry name" value="Oxysterol_BP"/>
    <property type="match status" value="1"/>
</dbReference>
<dbReference type="PROSITE" id="PS50003">
    <property type="entry name" value="PH_DOMAIN"/>
    <property type="match status" value="1"/>
</dbReference>
<keyword evidence="3 6" id="KW-0445">Lipid transport</keyword>
<evidence type="ECO:0000259" key="9">
    <source>
        <dbReference type="PROSITE" id="PS50003"/>
    </source>
</evidence>
<evidence type="ECO:0000256" key="5">
    <source>
        <dbReference type="RuleBase" id="RU003844"/>
    </source>
</evidence>
<dbReference type="FunFam" id="2.40.160.120:FF:000004">
    <property type="entry name" value="Oxysterol-binding protein"/>
    <property type="match status" value="1"/>
</dbReference>
<dbReference type="Proteomes" id="UP001208570">
    <property type="component" value="Unassembled WGS sequence"/>
</dbReference>
<feature type="region of interest" description="Disordered" evidence="7">
    <location>
        <begin position="355"/>
        <end position="374"/>
    </location>
</feature>
<feature type="region of interest" description="Disordered" evidence="7">
    <location>
        <begin position="832"/>
        <end position="877"/>
    </location>
</feature>
<evidence type="ECO:0000313" key="10">
    <source>
        <dbReference type="EMBL" id="KAK2148171.1"/>
    </source>
</evidence>
<keyword evidence="8" id="KW-1133">Transmembrane helix</keyword>
<feature type="domain" description="PH" evidence="9">
    <location>
        <begin position="156"/>
        <end position="275"/>
    </location>
</feature>
<dbReference type="CDD" id="cd13286">
    <property type="entry name" value="PH_OPR5_ORP8"/>
    <property type="match status" value="1"/>
</dbReference>
<feature type="compositionally biased region" description="Low complexity" evidence="7">
    <location>
        <begin position="849"/>
        <end position="859"/>
    </location>
</feature>
<dbReference type="AlphaFoldDB" id="A0AAD9J803"/>
<evidence type="ECO:0000256" key="1">
    <source>
        <dbReference type="ARBA" id="ARBA00008842"/>
    </source>
</evidence>
<accession>A0AAD9J803</accession>
<protein>
    <recommendedName>
        <fullName evidence="6">Oxysterol-binding protein</fullName>
    </recommendedName>
</protein>
<evidence type="ECO:0000256" key="3">
    <source>
        <dbReference type="ARBA" id="ARBA00023055"/>
    </source>
</evidence>
<dbReference type="Gene3D" id="3.30.70.3490">
    <property type="match status" value="1"/>
</dbReference>
<dbReference type="SMART" id="SM00233">
    <property type="entry name" value="PH"/>
    <property type="match status" value="1"/>
</dbReference>